<accession>A0A4S9KU98</accession>
<dbReference type="PANTHER" id="PTHR31668:SF4">
    <property type="entry name" value="TRANSCRIPTIONAL ACTIVATOR PROTEIN DAL81"/>
    <property type="match status" value="1"/>
</dbReference>
<evidence type="ECO:0000259" key="2">
    <source>
        <dbReference type="SMART" id="SM00906"/>
    </source>
</evidence>
<dbReference type="AlphaFoldDB" id="A0A4S9KU98"/>
<protein>
    <recommendedName>
        <fullName evidence="2">Xylanolytic transcriptional activator regulatory domain-containing protein</fullName>
    </recommendedName>
</protein>
<evidence type="ECO:0000313" key="3">
    <source>
        <dbReference type="EMBL" id="THY19389.1"/>
    </source>
</evidence>
<evidence type="ECO:0000256" key="1">
    <source>
        <dbReference type="ARBA" id="ARBA00023242"/>
    </source>
</evidence>
<dbReference type="PANTHER" id="PTHR31668">
    <property type="entry name" value="GLUCOSE TRANSPORT TRANSCRIPTION REGULATOR RGT1-RELATED-RELATED"/>
    <property type="match status" value="1"/>
</dbReference>
<dbReference type="Pfam" id="PF04082">
    <property type="entry name" value="Fungal_trans"/>
    <property type="match status" value="1"/>
</dbReference>
<dbReference type="InterPro" id="IPR007219">
    <property type="entry name" value="XnlR_reg_dom"/>
</dbReference>
<comment type="caution">
    <text evidence="3">The sequence shown here is derived from an EMBL/GenBank/DDBJ whole genome shotgun (WGS) entry which is preliminary data.</text>
</comment>
<dbReference type="Proteomes" id="UP000306584">
    <property type="component" value="Unassembled WGS sequence"/>
</dbReference>
<dbReference type="GO" id="GO:0003677">
    <property type="term" value="F:DNA binding"/>
    <property type="evidence" value="ECO:0007669"/>
    <property type="project" value="InterPro"/>
</dbReference>
<dbReference type="GO" id="GO:0006351">
    <property type="term" value="P:DNA-templated transcription"/>
    <property type="evidence" value="ECO:0007669"/>
    <property type="project" value="InterPro"/>
</dbReference>
<dbReference type="SMART" id="SM00906">
    <property type="entry name" value="Fungal_trans"/>
    <property type="match status" value="1"/>
</dbReference>
<reference evidence="3 4" key="1">
    <citation type="submission" date="2018-10" db="EMBL/GenBank/DDBJ databases">
        <title>Fifty Aureobasidium pullulans genomes reveal a recombining polyextremotolerant generalist.</title>
        <authorList>
            <person name="Gostincar C."/>
            <person name="Turk M."/>
            <person name="Zajc J."/>
            <person name="Gunde-Cimerman N."/>
        </authorList>
    </citation>
    <scope>NUCLEOTIDE SEQUENCE [LARGE SCALE GENOMIC DNA]</scope>
    <source>
        <strain evidence="3 4">EXF-6604</strain>
    </source>
</reference>
<sequence>MPGLTLEQTYPDVLTGIQGDFWLQDPVLDNAILESCMHSLDQSNTSPVDAPSDRVVSTSEHLGQDLPSIVCGLTGDMDPYLMRRYNFDSDDTFVFKRLAIRSVSKETHPVQFLVSAIQEAEDTNKEMIRTQIDDLISLDIGIRLISLFSKYVGPHIAVFISAIPSDPMQIEPSLLAAVYLLALPFAGNDDYLSVQIAYDLPDATKLWDLASTGVLQQLHQPNFSTLQTLILLLVAPPQKLLMPDYATKWSLVGIMVTVSQTLGLQHDPSHWDISPAKVQLRNRLSWSVKMIDVWYAAVLGRSCLVREDDWLVPEPRAGEVTASDSPKMLPTHLVHMYKLTSILHTTLTTFFSLRAIQALATDYQTTLQKAQVLMEELNRWNAIIAGIQSTAELNDLDPLGPMLLGGHVVKVLLFRAILRPFQERPGSPSTATSNDHRKIEARRLSRTGAKSCVASFTAFTSDLKSTWTHGFWPFWCALGWSTLCNLALLLYATAQDTEEAQECRLLLDRARQIVRLQSKSLDILRFPLLRIDSIFWKGLENVLTTDWQQL</sequence>
<feature type="domain" description="Xylanolytic transcriptional activator regulatory" evidence="2">
    <location>
        <begin position="248"/>
        <end position="321"/>
    </location>
</feature>
<dbReference type="GO" id="GO:0005634">
    <property type="term" value="C:nucleus"/>
    <property type="evidence" value="ECO:0007669"/>
    <property type="project" value="TreeGrafter"/>
</dbReference>
<name>A0A4S9KU98_AURPU</name>
<proteinExistence type="predicted"/>
<gene>
    <name evidence="3" type="ORF">D6D01_07072</name>
</gene>
<evidence type="ECO:0000313" key="4">
    <source>
        <dbReference type="Proteomes" id="UP000306584"/>
    </source>
</evidence>
<dbReference type="GO" id="GO:0001080">
    <property type="term" value="P:nitrogen catabolite activation of transcription from RNA polymerase II promoter"/>
    <property type="evidence" value="ECO:0007669"/>
    <property type="project" value="TreeGrafter"/>
</dbReference>
<dbReference type="CDD" id="cd12148">
    <property type="entry name" value="fungal_TF_MHR"/>
    <property type="match status" value="1"/>
</dbReference>
<organism evidence="3 4">
    <name type="scientific">Aureobasidium pullulans</name>
    <name type="common">Black yeast</name>
    <name type="synonym">Pullularia pullulans</name>
    <dbReference type="NCBI Taxonomy" id="5580"/>
    <lineage>
        <taxon>Eukaryota</taxon>
        <taxon>Fungi</taxon>
        <taxon>Dikarya</taxon>
        <taxon>Ascomycota</taxon>
        <taxon>Pezizomycotina</taxon>
        <taxon>Dothideomycetes</taxon>
        <taxon>Dothideomycetidae</taxon>
        <taxon>Dothideales</taxon>
        <taxon>Saccotheciaceae</taxon>
        <taxon>Aureobasidium</taxon>
    </lineage>
</organism>
<dbReference type="InterPro" id="IPR050797">
    <property type="entry name" value="Carb_Metab_Trans_Reg"/>
</dbReference>
<keyword evidence="1" id="KW-0539">Nucleus</keyword>
<dbReference type="GO" id="GO:0008270">
    <property type="term" value="F:zinc ion binding"/>
    <property type="evidence" value="ECO:0007669"/>
    <property type="project" value="InterPro"/>
</dbReference>
<dbReference type="EMBL" id="QZBD01000327">
    <property type="protein sequence ID" value="THY19389.1"/>
    <property type="molecule type" value="Genomic_DNA"/>
</dbReference>